<dbReference type="InParanoid" id="A0A409VVS0"/>
<organism evidence="2 3">
    <name type="scientific">Gymnopilus dilepis</name>
    <dbReference type="NCBI Taxonomy" id="231916"/>
    <lineage>
        <taxon>Eukaryota</taxon>
        <taxon>Fungi</taxon>
        <taxon>Dikarya</taxon>
        <taxon>Basidiomycota</taxon>
        <taxon>Agaricomycotina</taxon>
        <taxon>Agaricomycetes</taxon>
        <taxon>Agaricomycetidae</taxon>
        <taxon>Agaricales</taxon>
        <taxon>Agaricineae</taxon>
        <taxon>Hymenogastraceae</taxon>
        <taxon>Gymnopilus</taxon>
    </lineage>
</organism>
<comment type="caution">
    <text evidence="2">The sequence shown here is derived from an EMBL/GenBank/DDBJ whole genome shotgun (WGS) entry which is preliminary data.</text>
</comment>
<feature type="coiled-coil region" evidence="1">
    <location>
        <begin position="163"/>
        <end position="190"/>
    </location>
</feature>
<name>A0A409VVS0_9AGAR</name>
<gene>
    <name evidence="2" type="ORF">CVT26_013798</name>
</gene>
<proteinExistence type="predicted"/>
<reference evidence="2 3" key="1">
    <citation type="journal article" date="2018" name="Evol. Lett.">
        <title>Horizontal gene cluster transfer increased hallucinogenic mushroom diversity.</title>
        <authorList>
            <person name="Reynolds H.T."/>
            <person name="Vijayakumar V."/>
            <person name="Gluck-Thaler E."/>
            <person name="Korotkin H.B."/>
            <person name="Matheny P.B."/>
            <person name="Slot J.C."/>
        </authorList>
    </citation>
    <scope>NUCLEOTIDE SEQUENCE [LARGE SCALE GENOMIC DNA]</scope>
    <source>
        <strain evidence="2 3">SRW20</strain>
    </source>
</reference>
<evidence type="ECO:0000313" key="2">
    <source>
        <dbReference type="EMBL" id="PPQ70364.1"/>
    </source>
</evidence>
<protein>
    <submittedName>
        <fullName evidence="2">Uncharacterized protein</fullName>
    </submittedName>
</protein>
<evidence type="ECO:0000313" key="3">
    <source>
        <dbReference type="Proteomes" id="UP000284706"/>
    </source>
</evidence>
<evidence type="ECO:0000256" key="1">
    <source>
        <dbReference type="SAM" id="Coils"/>
    </source>
</evidence>
<keyword evidence="3" id="KW-1185">Reference proteome</keyword>
<dbReference type="AlphaFoldDB" id="A0A409VVS0"/>
<keyword evidence="1" id="KW-0175">Coiled coil</keyword>
<dbReference type="EMBL" id="NHYE01005544">
    <property type="protein sequence ID" value="PPQ70364.1"/>
    <property type="molecule type" value="Genomic_DNA"/>
</dbReference>
<accession>A0A409VVS0</accession>
<dbReference type="OrthoDB" id="3054237at2759"/>
<dbReference type="Proteomes" id="UP000284706">
    <property type="component" value="Unassembled WGS sequence"/>
</dbReference>
<sequence length="190" mass="21738">MSTLSMGILLQTQHESLRGMSKLYSVDGKLNVGGRGRGQLIVCRRHRVTVMLMPPFLSRMETSDYSAPAPQKKGRKLHPGAALGIYPPKNDRFKKGTTRYWNGEVDLDSIIAFISHLKEEDKLPHSLIRLRGLLRNAFPGFQTNKNLIREAYEKAGWDIDELMDITKKQRKEMAEELKQLRLEAKEFGDQ</sequence>